<name>A9V295_MONBE</name>
<dbReference type="SUPFAM" id="SSF69318">
    <property type="entry name" value="Integrin alpha N-terminal domain"/>
    <property type="match status" value="2"/>
</dbReference>
<dbReference type="InterPro" id="IPR001245">
    <property type="entry name" value="Ser-Thr/Tyr_kinase_cat_dom"/>
</dbReference>
<keyword evidence="2" id="KW-0677">Repeat</keyword>
<gene>
    <name evidence="6" type="ORF">MONBRDRAFT_9157</name>
</gene>
<dbReference type="Pfam" id="PF07714">
    <property type="entry name" value="PK_Tyr_Ser-Thr"/>
    <property type="match status" value="1"/>
</dbReference>
<feature type="signal peptide" evidence="4">
    <location>
        <begin position="1"/>
        <end position="43"/>
    </location>
</feature>
<evidence type="ECO:0000259" key="5">
    <source>
        <dbReference type="Pfam" id="PF07714"/>
    </source>
</evidence>
<dbReference type="InParanoid" id="A9V295"/>
<feature type="chain" id="PRO_5002742593" description="Serine-threonine/tyrosine-protein kinase catalytic domain-containing protein" evidence="4">
    <location>
        <begin position="44"/>
        <end position="877"/>
    </location>
</feature>
<protein>
    <recommendedName>
        <fullName evidence="5">Serine-threonine/tyrosine-protein kinase catalytic domain-containing protein</fullName>
    </recommendedName>
</protein>
<dbReference type="InterPro" id="IPR013517">
    <property type="entry name" value="FG-GAP"/>
</dbReference>
<dbReference type="SUPFAM" id="SSF56112">
    <property type="entry name" value="Protein kinase-like (PK-like)"/>
    <property type="match status" value="1"/>
</dbReference>
<reference evidence="6 7" key="1">
    <citation type="journal article" date="2008" name="Nature">
        <title>The genome of the choanoflagellate Monosiga brevicollis and the origin of metazoans.</title>
        <authorList>
            <consortium name="JGI Sequencing"/>
            <person name="King N."/>
            <person name="Westbrook M.J."/>
            <person name="Young S.L."/>
            <person name="Kuo A."/>
            <person name="Abedin M."/>
            <person name="Chapman J."/>
            <person name="Fairclough S."/>
            <person name="Hellsten U."/>
            <person name="Isogai Y."/>
            <person name="Letunic I."/>
            <person name="Marr M."/>
            <person name="Pincus D."/>
            <person name="Putnam N."/>
            <person name="Rokas A."/>
            <person name="Wright K.J."/>
            <person name="Zuzow R."/>
            <person name="Dirks W."/>
            <person name="Good M."/>
            <person name="Goodstein D."/>
            <person name="Lemons D."/>
            <person name="Li W."/>
            <person name="Lyons J.B."/>
            <person name="Morris A."/>
            <person name="Nichols S."/>
            <person name="Richter D.J."/>
            <person name="Salamov A."/>
            <person name="Bork P."/>
            <person name="Lim W.A."/>
            <person name="Manning G."/>
            <person name="Miller W.T."/>
            <person name="McGinnis W."/>
            <person name="Shapiro H."/>
            <person name="Tjian R."/>
            <person name="Grigoriev I.V."/>
            <person name="Rokhsar D."/>
        </authorList>
    </citation>
    <scope>NUCLEOTIDE SEQUENCE [LARGE SCALE GENOMIC DNA]</scope>
    <source>
        <strain evidence="7">MX1 / ATCC 50154</strain>
    </source>
</reference>
<evidence type="ECO:0000256" key="3">
    <source>
        <dbReference type="ARBA" id="ARBA00023180"/>
    </source>
</evidence>
<dbReference type="InterPro" id="IPR028994">
    <property type="entry name" value="Integrin_alpha_N"/>
</dbReference>
<dbReference type="Gene3D" id="2.130.10.130">
    <property type="entry name" value="Integrin alpha, N-terminal"/>
    <property type="match status" value="4"/>
</dbReference>
<evidence type="ECO:0000256" key="4">
    <source>
        <dbReference type="SAM" id="SignalP"/>
    </source>
</evidence>
<dbReference type="AlphaFoldDB" id="A9V295"/>
<dbReference type="Proteomes" id="UP000001357">
    <property type="component" value="Unassembled WGS sequence"/>
</dbReference>
<evidence type="ECO:0000256" key="1">
    <source>
        <dbReference type="ARBA" id="ARBA00022729"/>
    </source>
</evidence>
<dbReference type="InterPro" id="IPR013519">
    <property type="entry name" value="Int_alpha_beta-p"/>
</dbReference>
<evidence type="ECO:0000313" key="6">
    <source>
        <dbReference type="EMBL" id="EDQ88337.1"/>
    </source>
</evidence>
<dbReference type="STRING" id="81824.A9V295"/>
<dbReference type="KEGG" id="mbr:MONBRDRAFT_9157"/>
<evidence type="ECO:0000256" key="2">
    <source>
        <dbReference type="ARBA" id="ARBA00022737"/>
    </source>
</evidence>
<dbReference type="Gene3D" id="1.10.510.10">
    <property type="entry name" value="Transferase(Phosphotransferase) domain 1"/>
    <property type="match status" value="1"/>
</dbReference>
<keyword evidence="7" id="KW-1185">Reference proteome</keyword>
<accession>A9V295</accession>
<keyword evidence="1 4" id="KW-0732">Signal</keyword>
<dbReference type="Pfam" id="PF13517">
    <property type="entry name" value="FG-GAP_3"/>
    <property type="match status" value="6"/>
</dbReference>
<dbReference type="eggNOG" id="ENOG502SIJX">
    <property type="taxonomic scope" value="Eukaryota"/>
</dbReference>
<dbReference type="GeneID" id="5892203"/>
<dbReference type="EMBL" id="CH991555">
    <property type="protein sequence ID" value="EDQ88337.1"/>
    <property type="molecule type" value="Genomic_DNA"/>
</dbReference>
<dbReference type="PANTHER" id="PTHR45460:SF2">
    <property type="entry name" value="ALPHA 1,3 GLUCANASE, GH71 FAMILY (EUROFUNG)"/>
    <property type="match status" value="1"/>
</dbReference>
<dbReference type="PANTHER" id="PTHR45460">
    <property type="entry name" value="SIMILAR TO CYSTEINE PROTEINASE"/>
    <property type="match status" value="1"/>
</dbReference>
<feature type="domain" description="Serine-threonine/tyrosine-protein kinase catalytic" evidence="5">
    <location>
        <begin position="788"/>
        <end position="841"/>
    </location>
</feature>
<dbReference type="RefSeq" id="XP_001746930.1">
    <property type="nucleotide sequence ID" value="XM_001746878.1"/>
</dbReference>
<sequence length="877" mass="94593">MVYLLIERKPGQSIRWWHPAPSMRWRLSFLLLVLISKSSPARGENTCSTDPWASSSLLRRTFGPQTVLAVDVDSDGHTDLVTASYYNDQVAWFRNQGQGRFEGSLRIISDSNKGSRTLAVADLDNDGDLDLVVGSSVDFRISWYASNGSQYDAVPRVITTETRSIRDVVTADLDNDGYVDIISGSNDQNAAIFWYRNQQGSFSGARHVLDEDSPAILGVAAADFDNDNLTDVVAASESSNTVTWYRNLGNGSFSSRLYLTLNGAHRPVSVVAVDLNQDGRPDILCSTLLGRVIWFRNTGMGTFAPAAVVTTDLSSSRYATAADLDNDGWLDVIIAGYDNNVTAWVRNLGNDSFDDTTQLIDMNARGAHWIATADFDGDGRTDVAAACFLDSNVITYRNIDQGNFTGTRTVLSTTAQGTKALVAVDLDGDGHLDVASANYHGDSLTWYRNPGAGNFTGAQHVVTAYAAQPTALAAADIDNDGHPDLVSANAGHGQVVWYRNLGQGNFNPDPVIVAVDLTNTQAIFTVDLDGDADIDVITAGPGDATIAWYANIGNGSFSSSPIPISSPAVGASAVYAADLDNDGLVDVVSANSDDAKIAWYRNLGRGRFSSEHIISADIKLASAVTVADLDDDGWPDIICGGIEGFAQWFKNDQGAFGRGHIISTVSLDLRTIAVADMNKDGRLDIVTSNSFAVVWYRNAGQGVFDQDYILAAQSFDQTRAIVADLSGDGYPDVVCAHFNSSDIRWLLNDLRSPPRYIHHPARDDRDALIQTSVLGKGNFGTVFRASDYKAVMLEAALLHIACDHPHIVSLIAIVHDSAPISLVLELADLGDLRTYLRHTRVLPHTSLVRHFCAFGLPVALEARSPIDTLLLSGLLAC</sequence>
<keyword evidence="3" id="KW-0325">Glycoprotein</keyword>
<evidence type="ECO:0000313" key="7">
    <source>
        <dbReference type="Proteomes" id="UP000001357"/>
    </source>
</evidence>
<proteinExistence type="predicted"/>
<dbReference type="InterPro" id="IPR011009">
    <property type="entry name" value="Kinase-like_dom_sf"/>
</dbReference>
<organism evidence="6 7">
    <name type="scientific">Monosiga brevicollis</name>
    <name type="common">Choanoflagellate</name>
    <dbReference type="NCBI Taxonomy" id="81824"/>
    <lineage>
        <taxon>Eukaryota</taxon>
        <taxon>Choanoflagellata</taxon>
        <taxon>Craspedida</taxon>
        <taxon>Salpingoecidae</taxon>
        <taxon>Monosiga</taxon>
    </lineage>
</organism>
<dbReference type="GO" id="GO:0004672">
    <property type="term" value="F:protein kinase activity"/>
    <property type="evidence" value="ECO:0007669"/>
    <property type="project" value="InterPro"/>
</dbReference>
<dbReference type="SMART" id="SM00191">
    <property type="entry name" value="Int_alpha"/>
    <property type="match status" value="3"/>
</dbReference>